<dbReference type="Proteomes" id="UP000736856">
    <property type="component" value="Unassembled WGS sequence"/>
</dbReference>
<comment type="caution">
    <text evidence="10">The sequence shown here is derived from an EMBL/GenBank/DDBJ whole genome shotgun (WGS) entry which is preliminary data.</text>
</comment>
<dbReference type="NCBIfam" id="NF008900">
    <property type="entry name" value="PRK12267.1"/>
    <property type="match status" value="1"/>
</dbReference>
<evidence type="ECO:0000256" key="3">
    <source>
        <dbReference type="ARBA" id="ARBA00022741"/>
    </source>
</evidence>
<feature type="short sequence motif" description="'HIGH' region" evidence="7">
    <location>
        <begin position="14"/>
        <end position="24"/>
    </location>
</feature>
<dbReference type="SUPFAM" id="SSF52374">
    <property type="entry name" value="Nucleotidylyl transferase"/>
    <property type="match status" value="1"/>
</dbReference>
<name>A0A937AKL2_9HYPH</name>
<evidence type="ECO:0000259" key="8">
    <source>
        <dbReference type="Pfam" id="PF09334"/>
    </source>
</evidence>
<dbReference type="InterPro" id="IPR033911">
    <property type="entry name" value="MetRS_core"/>
</dbReference>
<evidence type="ECO:0000313" key="10">
    <source>
        <dbReference type="EMBL" id="MBL0849166.1"/>
    </source>
</evidence>
<dbReference type="GO" id="GO:0005524">
    <property type="term" value="F:ATP binding"/>
    <property type="evidence" value="ECO:0007669"/>
    <property type="project" value="UniProtKB-UniRule"/>
</dbReference>
<accession>A0A937AKL2</accession>
<evidence type="ECO:0000256" key="2">
    <source>
        <dbReference type="ARBA" id="ARBA00022598"/>
    </source>
</evidence>
<dbReference type="HAMAP" id="MF_01228">
    <property type="entry name" value="Met_tRNA_synth_type2"/>
    <property type="match status" value="1"/>
</dbReference>
<comment type="similarity">
    <text evidence="7">Belongs to the class-I aminoacyl-tRNA synthetase family. MetG type 2B subfamily.</text>
</comment>
<dbReference type="PANTHER" id="PTHR43326:SF1">
    <property type="entry name" value="METHIONINE--TRNA LIGASE, MITOCHONDRIAL"/>
    <property type="match status" value="1"/>
</dbReference>
<dbReference type="InterPro" id="IPR009080">
    <property type="entry name" value="tRNAsynth_Ia_anticodon-bd"/>
</dbReference>
<dbReference type="Pfam" id="PF19303">
    <property type="entry name" value="Anticodon_3"/>
    <property type="match status" value="1"/>
</dbReference>
<evidence type="ECO:0000313" key="11">
    <source>
        <dbReference type="Proteomes" id="UP000736856"/>
    </source>
</evidence>
<organism evidence="10 11">
    <name type="scientific">Candidatus Liberibacter ctenarytainae</name>
    <dbReference type="NCBI Taxonomy" id="2020335"/>
    <lineage>
        <taxon>Bacteria</taxon>
        <taxon>Pseudomonadati</taxon>
        <taxon>Pseudomonadota</taxon>
        <taxon>Alphaproteobacteria</taxon>
        <taxon>Hyphomicrobiales</taxon>
        <taxon>Rhizobiaceae</taxon>
        <taxon>Liberibacter</taxon>
    </lineage>
</organism>
<feature type="domain" description="Methionyl/Leucyl tRNA synthetase" evidence="8">
    <location>
        <begin position="7"/>
        <end position="365"/>
    </location>
</feature>
<evidence type="ECO:0000256" key="4">
    <source>
        <dbReference type="ARBA" id="ARBA00022840"/>
    </source>
</evidence>
<dbReference type="InterPro" id="IPR014729">
    <property type="entry name" value="Rossmann-like_a/b/a_fold"/>
</dbReference>
<dbReference type="Gene3D" id="2.170.220.10">
    <property type="match status" value="1"/>
</dbReference>
<evidence type="ECO:0000256" key="1">
    <source>
        <dbReference type="ARBA" id="ARBA00003314"/>
    </source>
</evidence>
<dbReference type="InterPro" id="IPR023457">
    <property type="entry name" value="Met-tRNA_synth_2"/>
</dbReference>
<dbReference type="Pfam" id="PF09334">
    <property type="entry name" value="tRNA-synt_1g"/>
    <property type="match status" value="1"/>
</dbReference>
<dbReference type="PRINTS" id="PR01041">
    <property type="entry name" value="TRNASYNTHMET"/>
</dbReference>
<dbReference type="GO" id="GO:0006431">
    <property type="term" value="P:methionyl-tRNA aminoacylation"/>
    <property type="evidence" value="ECO:0007669"/>
    <property type="project" value="UniProtKB-UniRule"/>
</dbReference>
<dbReference type="CDD" id="cd07957">
    <property type="entry name" value="Anticodon_Ia_Met"/>
    <property type="match status" value="1"/>
</dbReference>
<dbReference type="InterPro" id="IPR014758">
    <property type="entry name" value="Met-tRNA_synth"/>
</dbReference>
<evidence type="ECO:0000256" key="5">
    <source>
        <dbReference type="ARBA" id="ARBA00022917"/>
    </source>
</evidence>
<dbReference type="AlphaFoldDB" id="A0A937AKL2"/>
<reference evidence="10" key="1">
    <citation type="submission" date="2019-02" db="EMBL/GenBank/DDBJ databases">
        <title>A novel Candidatus Liberibacter species associated with the New Zealand native fuchsia psyllid, Ctenarytaina fuchsiae.</title>
        <authorList>
            <person name="Thompson S.M."/>
            <person name="Jorgensen N."/>
            <person name="David C."/>
            <person name="Bulman S.R."/>
            <person name="Smith G.R."/>
        </authorList>
    </citation>
    <scope>NUCLEOTIDE SEQUENCE</scope>
    <source>
        <strain evidence="10">Oxford</strain>
    </source>
</reference>
<comment type="subunit">
    <text evidence="7">Monomer.</text>
</comment>
<comment type="catalytic activity">
    <reaction evidence="7">
        <text>tRNA(Met) + L-methionine + ATP = L-methionyl-tRNA(Met) + AMP + diphosphate</text>
        <dbReference type="Rhea" id="RHEA:13481"/>
        <dbReference type="Rhea" id="RHEA-COMP:9667"/>
        <dbReference type="Rhea" id="RHEA-COMP:9698"/>
        <dbReference type="ChEBI" id="CHEBI:30616"/>
        <dbReference type="ChEBI" id="CHEBI:33019"/>
        <dbReference type="ChEBI" id="CHEBI:57844"/>
        <dbReference type="ChEBI" id="CHEBI:78442"/>
        <dbReference type="ChEBI" id="CHEBI:78530"/>
        <dbReference type="ChEBI" id="CHEBI:456215"/>
        <dbReference type="EC" id="6.1.1.10"/>
    </reaction>
</comment>
<gene>
    <name evidence="7" type="primary">metG</name>
    <name evidence="10" type="ORF">EU981_03705</name>
</gene>
<dbReference type="GO" id="GO:0004825">
    <property type="term" value="F:methionine-tRNA ligase activity"/>
    <property type="evidence" value="ECO:0007669"/>
    <property type="project" value="UniProtKB-UniRule"/>
</dbReference>
<evidence type="ECO:0000259" key="9">
    <source>
        <dbReference type="Pfam" id="PF19303"/>
    </source>
</evidence>
<dbReference type="NCBIfam" id="TIGR00398">
    <property type="entry name" value="metG"/>
    <property type="match status" value="1"/>
</dbReference>
<keyword evidence="7" id="KW-0963">Cytoplasm</keyword>
<protein>
    <recommendedName>
        <fullName evidence="7">Methionine--tRNA ligase</fullName>
        <ecNumber evidence="7">6.1.1.10</ecNumber>
    </recommendedName>
    <alternativeName>
        <fullName evidence="7">Methionyl-tRNA synthetase</fullName>
        <shortName evidence="7">MetRS</shortName>
    </alternativeName>
</protein>
<evidence type="ECO:0000256" key="7">
    <source>
        <dbReference type="HAMAP-Rule" id="MF_01228"/>
    </source>
</evidence>
<dbReference type="Gene3D" id="3.40.50.620">
    <property type="entry name" value="HUPs"/>
    <property type="match status" value="1"/>
</dbReference>
<dbReference type="FunFam" id="2.170.220.10:FF:000002">
    <property type="entry name" value="Methionine--tRNA ligase"/>
    <property type="match status" value="1"/>
</dbReference>
<keyword evidence="6 7" id="KW-0030">Aminoacyl-tRNA synthetase</keyword>
<evidence type="ECO:0000256" key="6">
    <source>
        <dbReference type="ARBA" id="ARBA00023146"/>
    </source>
</evidence>
<dbReference type="CDD" id="cd00814">
    <property type="entry name" value="MetRS_core"/>
    <property type="match status" value="1"/>
</dbReference>
<keyword evidence="3 7" id="KW-0547">Nucleotide-binding</keyword>
<dbReference type="Gene3D" id="1.10.730.10">
    <property type="entry name" value="Isoleucyl-tRNA Synthetase, Domain 1"/>
    <property type="match status" value="1"/>
</dbReference>
<dbReference type="GO" id="GO:0005737">
    <property type="term" value="C:cytoplasm"/>
    <property type="evidence" value="ECO:0007669"/>
    <property type="project" value="UniProtKB-SubCell"/>
</dbReference>
<dbReference type="PANTHER" id="PTHR43326">
    <property type="entry name" value="METHIONYL-TRNA SYNTHETASE"/>
    <property type="match status" value="1"/>
</dbReference>
<dbReference type="EMBL" id="SEOL01000006">
    <property type="protein sequence ID" value="MBL0849166.1"/>
    <property type="molecule type" value="Genomic_DNA"/>
</dbReference>
<comment type="function">
    <text evidence="1 7">Is required not only for elongation of protein synthesis but also for the initiation of all mRNA translation through initiator tRNA(fMet) aminoacylation.</text>
</comment>
<feature type="short sequence motif" description="'KMSKS' region" evidence="7">
    <location>
        <begin position="302"/>
        <end position="306"/>
    </location>
</feature>
<keyword evidence="5 7" id="KW-0648">Protein biosynthesis</keyword>
<comment type="caution">
    <text evidence="7">Lacks conserved residue(s) required for the propagation of feature annotation.</text>
</comment>
<comment type="subcellular location">
    <subcellularLocation>
        <location evidence="7">Cytoplasm</location>
    </subcellularLocation>
</comment>
<sequence>MNNYERIYITTAISYANAKPHIGHAYEMIIADAIARFHRLDGKDVLFVTGSDEYGQKIAKSAQNAGIEVERFVEQNSQYFREAADILNISYDDFIRTTEKRHHDTCHILWKTMLESGDIYKGSYAGWYSLRDEAYYQDDEIHIGDDGQRYNAQKHPVQWMEEEGYFFRLSAYQDKLLALYDTHPEFILPVERRNEIVSFVQSGLKDLSISRKKFDWGIKIPDDPQYIMYVWVDALTNYLTATGFLNHPQEAKARFWPANLHVIGKDIMRFHAIYWPAFLLSANLPLPKAIFSHGFILNKGEKISKSLGNVIDPMEVTKNIGVDSLRYFLLREISCGQDGFYDIDNVKKRVNADLANGIGNLVNRSLSMVLKNCEGKIPQPSKFLDADNILLSSCSRNLHDIRVKMHNQSIHRALAHIISIVSEVDQYFSAQRPWYLKTADPSRMSTVLYVTSDVVRQLAILLQPFVPQLADQILNILSIPIDKRCFASLDERLKSGLMMKEMSYAVFPRLL</sequence>
<proteinExistence type="inferred from homology"/>
<keyword evidence="2 7" id="KW-0436">Ligase</keyword>
<feature type="domain" description="Methionyl-tRNA synthetase anticodon-binding" evidence="9">
    <location>
        <begin position="377"/>
        <end position="479"/>
    </location>
</feature>
<dbReference type="InterPro" id="IPR041872">
    <property type="entry name" value="Anticodon_Met"/>
</dbReference>
<dbReference type="InterPro" id="IPR015413">
    <property type="entry name" value="Methionyl/Leucyl_tRNA_Synth"/>
</dbReference>
<dbReference type="EC" id="6.1.1.10" evidence="7"/>
<keyword evidence="4 7" id="KW-0067">ATP-binding</keyword>
<dbReference type="SUPFAM" id="SSF47323">
    <property type="entry name" value="Anticodon-binding domain of a subclass of class I aminoacyl-tRNA synthetases"/>
    <property type="match status" value="1"/>
</dbReference>